<dbReference type="GO" id="GO:0001503">
    <property type="term" value="P:ossification"/>
    <property type="evidence" value="ECO:0007669"/>
    <property type="project" value="UniProtKB-KW"/>
</dbReference>
<dbReference type="InterPro" id="IPR017948">
    <property type="entry name" value="TGFb_CS"/>
</dbReference>
<evidence type="ECO:0000256" key="3">
    <source>
        <dbReference type="ARBA" id="ARBA00022473"/>
    </source>
</evidence>
<evidence type="ECO:0000256" key="10">
    <source>
        <dbReference type="ARBA" id="ARBA00023157"/>
    </source>
</evidence>
<reference evidence="17" key="1">
    <citation type="journal article" date="2021" name="Cell">
        <title>Tracing the genetic footprints of vertebrate landing in non-teleost ray-finned fishes.</title>
        <authorList>
            <person name="Bi X."/>
            <person name="Wang K."/>
            <person name="Yang L."/>
            <person name="Pan H."/>
            <person name="Jiang H."/>
            <person name="Wei Q."/>
            <person name="Fang M."/>
            <person name="Yu H."/>
            <person name="Zhu C."/>
            <person name="Cai Y."/>
            <person name="He Y."/>
            <person name="Gan X."/>
            <person name="Zeng H."/>
            <person name="Yu D."/>
            <person name="Zhu Y."/>
            <person name="Jiang H."/>
            <person name="Qiu Q."/>
            <person name="Yang H."/>
            <person name="Zhang Y.E."/>
            <person name="Wang W."/>
            <person name="Zhu M."/>
            <person name="He S."/>
            <person name="Zhang G."/>
        </authorList>
    </citation>
    <scope>NUCLEOTIDE SEQUENCE</scope>
    <source>
        <strain evidence="17">Allg_001</strain>
    </source>
</reference>
<feature type="signal peptide" evidence="15">
    <location>
        <begin position="1"/>
        <end position="23"/>
    </location>
</feature>
<dbReference type="EMBL" id="JAAWVO010021422">
    <property type="protein sequence ID" value="MBN3315498.1"/>
    <property type="molecule type" value="Genomic_DNA"/>
</dbReference>
<dbReference type="InterPro" id="IPR029034">
    <property type="entry name" value="Cystine-knot_cytokine"/>
</dbReference>
<comment type="subcellular location">
    <subcellularLocation>
        <location evidence="1">Secreted</location>
    </subcellularLocation>
</comment>
<keyword evidence="12" id="KW-0891">Chondrogenesis</keyword>
<protein>
    <submittedName>
        <fullName evidence="17">BMP2 protein</fullName>
    </submittedName>
</protein>
<dbReference type="AlphaFoldDB" id="A0A8J7T9Z7"/>
<evidence type="ECO:0000256" key="15">
    <source>
        <dbReference type="SAM" id="SignalP"/>
    </source>
</evidence>
<dbReference type="Gene3D" id="2.10.90.10">
    <property type="entry name" value="Cystine-knot cytokines"/>
    <property type="match status" value="1"/>
</dbReference>
<evidence type="ECO:0000256" key="9">
    <source>
        <dbReference type="ARBA" id="ARBA00023030"/>
    </source>
</evidence>
<keyword evidence="6" id="KW-0165">Cleavage on pair of basic residues</keyword>
<dbReference type="GO" id="GO:0051094">
    <property type="term" value="P:positive regulation of developmental process"/>
    <property type="evidence" value="ECO:0007669"/>
    <property type="project" value="UniProtKB-ARBA"/>
</dbReference>
<keyword evidence="8" id="KW-0892">Osteogenesis</keyword>
<name>A0A8J7T9Z7_ATRSP</name>
<dbReference type="Pfam" id="PF00019">
    <property type="entry name" value="TGF_beta"/>
    <property type="match status" value="1"/>
</dbReference>
<dbReference type="Pfam" id="PF00688">
    <property type="entry name" value="TGFb_propeptide"/>
    <property type="match status" value="1"/>
</dbReference>
<comment type="similarity">
    <text evidence="2 13">Belongs to the TGF-beta family.</text>
</comment>
<keyword evidence="18" id="KW-1185">Reference proteome</keyword>
<evidence type="ECO:0000256" key="4">
    <source>
        <dbReference type="ARBA" id="ARBA00022514"/>
    </source>
</evidence>
<feature type="domain" description="TGF-beta family profile" evidence="16">
    <location>
        <begin position="306"/>
        <end position="423"/>
    </location>
</feature>
<dbReference type="PANTHER" id="PTHR11848">
    <property type="entry name" value="TGF-BETA FAMILY"/>
    <property type="match status" value="1"/>
</dbReference>
<dbReference type="GO" id="GO:0030154">
    <property type="term" value="P:cell differentiation"/>
    <property type="evidence" value="ECO:0007669"/>
    <property type="project" value="UniProtKB-KW"/>
</dbReference>
<keyword evidence="10" id="KW-1015">Disulfide bond</keyword>
<dbReference type="SMART" id="SM00204">
    <property type="entry name" value="TGFB"/>
    <property type="match status" value="1"/>
</dbReference>
<keyword evidence="7" id="KW-0221">Differentiation</keyword>
<dbReference type="FunFam" id="2.10.90.10:FF:000103">
    <property type="entry name" value="Bone morphogenetic protein 16"/>
    <property type="match status" value="1"/>
</dbReference>
<keyword evidence="11" id="KW-0325">Glycoprotein</keyword>
<dbReference type="GO" id="GO:0051240">
    <property type="term" value="P:positive regulation of multicellular organismal process"/>
    <property type="evidence" value="ECO:0007669"/>
    <property type="project" value="UniProtKB-ARBA"/>
</dbReference>
<evidence type="ECO:0000256" key="7">
    <source>
        <dbReference type="ARBA" id="ARBA00022782"/>
    </source>
</evidence>
<evidence type="ECO:0000259" key="16">
    <source>
        <dbReference type="PROSITE" id="PS51362"/>
    </source>
</evidence>
<evidence type="ECO:0000313" key="17">
    <source>
        <dbReference type="EMBL" id="MBN3315498.1"/>
    </source>
</evidence>
<dbReference type="CDD" id="cd13760">
    <property type="entry name" value="TGF_beta_BMP2_like"/>
    <property type="match status" value="1"/>
</dbReference>
<evidence type="ECO:0000256" key="13">
    <source>
        <dbReference type="RuleBase" id="RU000354"/>
    </source>
</evidence>
<evidence type="ECO:0000256" key="1">
    <source>
        <dbReference type="ARBA" id="ARBA00004613"/>
    </source>
</evidence>
<evidence type="ECO:0000256" key="8">
    <source>
        <dbReference type="ARBA" id="ARBA00022855"/>
    </source>
</evidence>
<comment type="caution">
    <text evidence="17">The sequence shown here is derived from an EMBL/GenBank/DDBJ whole genome shotgun (WGS) entry which is preliminary data.</text>
</comment>
<accession>A0A8J7T9Z7</accession>
<evidence type="ECO:0000256" key="2">
    <source>
        <dbReference type="ARBA" id="ARBA00006656"/>
    </source>
</evidence>
<dbReference type="SUPFAM" id="SSF57501">
    <property type="entry name" value="Cystine-knot cytokines"/>
    <property type="match status" value="1"/>
</dbReference>
<feature type="non-terminal residue" evidence="17">
    <location>
        <position position="1"/>
    </location>
</feature>
<dbReference type="PROSITE" id="PS51362">
    <property type="entry name" value="TGF_BETA_2"/>
    <property type="match status" value="1"/>
</dbReference>
<dbReference type="InterPro" id="IPR001111">
    <property type="entry name" value="TGF-b_propeptide"/>
</dbReference>
<evidence type="ECO:0000256" key="5">
    <source>
        <dbReference type="ARBA" id="ARBA00022525"/>
    </source>
</evidence>
<dbReference type="GO" id="GO:0051216">
    <property type="term" value="P:cartilage development"/>
    <property type="evidence" value="ECO:0007669"/>
    <property type="project" value="UniProtKB-KW"/>
</dbReference>
<keyword evidence="15" id="KW-0732">Signal</keyword>
<evidence type="ECO:0000256" key="12">
    <source>
        <dbReference type="ARBA" id="ARBA00023188"/>
    </source>
</evidence>
<organism evidence="17 18">
    <name type="scientific">Atractosteus spatula</name>
    <name type="common">Alligator gar</name>
    <name type="synonym">Lepisosteus spatula</name>
    <dbReference type="NCBI Taxonomy" id="7917"/>
    <lineage>
        <taxon>Eukaryota</taxon>
        <taxon>Metazoa</taxon>
        <taxon>Chordata</taxon>
        <taxon>Craniata</taxon>
        <taxon>Vertebrata</taxon>
        <taxon>Euteleostomi</taxon>
        <taxon>Actinopterygii</taxon>
        <taxon>Neopterygii</taxon>
        <taxon>Holostei</taxon>
        <taxon>Semionotiformes</taxon>
        <taxon>Lepisosteidae</taxon>
        <taxon>Atractosteus</taxon>
    </lineage>
</organism>
<dbReference type="Gene3D" id="2.60.120.970">
    <property type="match status" value="1"/>
</dbReference>
<evidence type="ECO:0000256" key="6">
    <source>
        <dbReference type="ARBA" id="ARBA00022685"/>
    </source>
</evidence>
<gene>
    <name evidence="17" type="primary">Bmp2_2</name>
    <name evidence="17" type="ORF">GTO95_0000887</name>
</gene>
<dbReference type="GO" id="GO:0005125">
    <property type="term" value="F:cytokine activity"/>
    <property type="evidence" value="ECO:0007669"/>
    <property type="project" value="UniProtKB-KW"/>
</dbReference>
<feature type="region of interest" description="Disordered" evidence="14">
    <location>
        <begin position="302"/>
        <end position="322"/>
    </location>
</feature>
<proteinExistence type="inferred from homology"/>
<dbReference type="InterPro" id="IPR001839">
    <property type="entry name" value="TGF-b_C"/>
</dbReference>
<keyword evidence="9 13" id="KW-0339">Growth factor</keyword>
<sequence>MVAGVRALMVLLLCQVLLGGSVGLIPEVGRRKFSESSRQSTQQSEDVLNEFELRLLNMFGLKRRPTPSKLAVVPQYMVDLYHMHSGNGDQDPNRSRSVLGQYSERSASRANTIRSFHHEGNNKPVMAICHFFKDTQLQFCSRIKSLEALLSNGGKTTQKFFFNLTSIPGEEIVSAAELRIFRDQVLGAITDSSGGYHRINIYEVLKPAFSSKEPIMRLLDTRLVQHSQSKWESFDVSPAIMRWTMEGLTNHGFMVEVVHLDNEGGEAKRHLRISRSLHEDEKTWPQMRPLLVTFSHDGKGHVLHKREKRQTKPRQKKRPKASCKRHELYVDFSDVGWNDWIVAPPGYHAFYCQGECPFPLADHLNSTNHAIVQTLVNSVNTNIPKACCVPTELSAISLLYLDEYEKVILKNYQDMVVEGCGCR</sequence>
<dbReference type="Proteomes" id="UP000736164">
    <property type="component" value="Unassembled WGS sequence"/>
</dbReference>
<feature type="chain" id="PRO_5035167240" evidence="15">
    <location>
        <begin position="24"/>
        <end position="423"/>
    </location>
</feature>
<keyword evidence="3" id="KW-0217">Developmental protein</keyword>
<dbReference type="GO" id="GO:0005615">
    <property type="term" value="C:extracellular space"/>
    <property type="evidence" value="ECO:0007669"/>
    <property type="project" value="UniProtKB-KW"/>
</dbReference>
<feature type="non-terminal residue" evidence="17">
    <location>
        <position position="423"/>
    </location>
</feature>
<dbReference type="InterPro" id="IPR015615">
    <property type="entry name" value="TGF-beta-rel"/>
</dbReference>
<evidence type="ECO:0000313" key="18">
    <source>
        <dbReference type="Proteomes" id="UP000736164"/>
    </source>
</evidence>
<evidence type="ECO:0000256" key="11">
    <source>
        <dbReference type="ARBA" id="ARBA00023180"/>
    </source>
</evidence>
<keyword evidence="4" id="KW-0202">Cytokine</keyword>
<dbReference type="PROSITE" id="PS00250">
    <property type="entry name" value="TGF_BETA_1"/>
    <property type="match status" value="1"/>
</dbReference>
<dbReference type="GO" id="GO:0008083">
    <property type="term" value="F:growth factor activity"/>
    <property type="evidence" value="ECO:0007669"/>
    <property type="project" value="UniProtKB-KW"/>
</dbReference>
<keyword evidence="5" id="KW-0964">Secreted</keyword>
<evidence type="ECO:0000256" key="14">
    <source>
        <dbReference type="SAM" id="MobiDB-lite"/>
    </source>
</evidence>
<dbReference type="PANTHER" id="PTHR11848:SF143">
    <property type="entry name" value="BONE MORPHOGENETIC PROTEIN 2"/>
    <property type="match status" value="1"/>
</dbReference>